<keyword evidence="3" id="KW-0732">Signal</keyword>
<evidence type="ECO:0000256" key="2">
    <source>
        <dbReference type="ARBA" id="ARBA00010742"/>
    </source>
</evidence>
<evidence type="ECO:0000313" key="5">
    <source>
        <dbReference type="Proteomes" id="UP000680805"/>
    </source>
</evidence>
<dbReference type="InterPro" id="IPR011852">
    <property type="entry name" value="TRAP_TAXI"/>
</dbReference>
<comment type="similarity">
    <text evidence="2">Belongs to the bacterial solute-binding protein SsuA/TauA family.</text>
</comment>
<dbReference type="SUPFAM" id="SSF53850">
    <property type="entry name" value="Periplasmic binding protein-like II"/>
    <property type="match status" value="1"/>
</dbReference>
<evidence type="ECO:0000256" key="3">
    <source>
        <dbReference type="ARBA" id="ARBA00022729"/>
    </source>
</evidence>
<dbReference type="PANTHER" id="PTHR30024">
    <property type="entry name" value="ALIPHATIC SULFONATES-BINDING PROTEIN-RELATED"/>
    <property type="match status" value="1"/>
</dbReference>
<evidence type="ECO:0000256" key="1">
    <source>
        <dbReference type="ARBA" id="ARBA00004418"/>
    </source>
</evidence>
<dbReference type="KEGG" id="bsei:KMZ68_11305"/>
<dbReference type="PANTHER" id="PTHR30024:SF47">
    <property type="entry name" value="TAURINE-BINDING PERIPLASMIC PROTEIN"/>
    <property type="match status" value="1"/>
</dbReference>
<dbReference type="AlphaFoldDB" id="A0A975RUN9"/>
<reference evidence="4" key="1">
    <citation type="submission" date="2021-06" db="EMBL/GenBank/DDBJ databases">
        <title>Bradyrhizobium sp. S2-11-2 Genome sequencing.</title>
        <authorList>
            <person name="Jin L."/>
        </authorList>
    </citation>
    <scope>NUCLEOTIDE SEQUENCE</scope>
    <source>
        <strain evidence="4">S2-11-2</strain>
    </source>
</reference>
<dbReference type="GO" id="GO:0042597">
    <property type="term" value="C:periplasmic space"/>
    <property type="evidence" value="ECO:0007669"/>
    <property type="project" value="UniProtKB-SubCell"/>
</dbReference>
<dbReference type="Proteomes" id="UP000680805">
    <property type="component" value="Chromosome"/>
</dbReference>
<evidence type="ECO:0000313" key="4">
    <source>
        <dbReference type="EMBL" id="QWG20369.1"/>
    </source>
</evidence>
<gene>
    <name evidence="4" type="ORF">KMZ68_11305</name>
</gene>
<dbReference type="RefSeq" id="WP_215615844.1">
    <property type="nucleotide sequence ID" value="NZ_CP076135.1"/>
</dbReference>
<dbReference type="NCBIfam" id="TIGR02122">
    <property type="entry name" value="TRAP_TAXI"/>
    <property type="match status" value="1"/>
</dbReference>
<dbReference type="Gene3D" id="3.40.190.10">
    <property type="entry name" value="Periplasmic binding protein-like II"/>
    <property type="match status" value="2"/>
</dbReference>
<sequence>MIRRLIVLTPVIAVTSISLLTLPVARAQDVKLPPTMTFTAYDTGTAGFNIAVAVGKMMKDKYGTDLRVLPAGNDVARLSPLRAGRAMSSAMGSGTYFAQEGVFEFGAKEWGPQALQLVLSTVDCNGASLGVAKDTGVKEVKDLKGKRVGFVVGSPALNQNSLAILAFGGLKQSDVKSVEFSSYGAMWKGLLNNDVDAAFATTITGPAKEAETSPRGLVWPPLPHNDNAGWERVQKVGSFFFRHNATCGAGISKEKPIEMGTYPYPIFVVYGSQAPDQVYAVTKAMITGYDVYKDAAAGASGLAADKQTKKWVVPVHPGAVKALKEAGQWSDDQEAHNNALFKRQAVLAAAWADFGKSSPPSDDKEFLASWMKARAAALKKANMPNGFDE</sequence>
<dbReference type="EMBL" id="CP076135">
    <property type="protein sequence ID" value="QWG20369.1"/>
    <property type="molecule type" value="Genomic_DNA"/>
</dbReference>
<name>A0A975RUN9_9BRAD</name>
<protein>
    <submittedName>
        <fullName evidence="4">TAXI family TRAP transporter solute-binding subunit</fullName>
    </submittedName>
</protein>
<dbReference type="GO" id="GO:0042918">
    <property type="term" value="P:alkanesulfonate transmembrane transport"/>
    <property type="evidence" value="ECO:0007669"/>
    <property type="project" value="TreeGrafter"/>
</dbReference>
<organism evidence="4 5">
    <name type="scientific">Bradyrhizobium sediminis</name>
    <dbReference type="NCBI Taxonomy" id="2840469"/>
    <lineage>
        <taxon>Bacteria</taxon>
        <taxon>Pseudomonadati</taxon>
        <taxon>Pseudomonadota</taxon>
        <taxon>Alphaproteobacteria</taxon>
        <taxon>Hyphomicrobiales</taxon>
        <taxon>Nitrobacteraceae</taxon>
        <taxon>Bradyrhizobium</taxon>
    </lineage>
</organism>
<comment type="subcellular location">
    <subcellularLocation>
        <location evidence="1">Periplasm</location>
    </subcellularLocation>
</comment>
<accession>A0A975RUN9</accession>
<proteinExistence type="inferred from homology"/>
<dbReference type="Pfam" id="PF16868">
    <property type="entry name" value="NMT1_3"/>
    <property type="match status" value="1"/>
</dbReference>